<dbReference type="Pfam" id="PF01734">
    <property type="entry name" value="Patatin"/>
    <property type="match status" value="1"/>
</dbReference>
<feature type="transmembrane region" description="Helical" evidence="3">
    <location>
        <begin position="408"/>
        <end position="426"/>
    </location>
</feature>
<reference evidence="5 6" key="1">
    <citation type="submission" date="2016-02" db="EMBL/GenBank/DDBJ databases">
        <title>Genome analysis of coral dinoflagellate symbionts highlights evolutionary adaptations to a symbiotic lifestyle.</title>
        <authorList>
            <person name="Aranda M."/>
            <person name="Li Y."/>
            <person name="Liew Y.J."/>
            <person name="Baumgarten S."/>
            <person name="Simakov O."/>
            <person name="Wilson M."/>
            <person name="Piel J."/>
            <person name="Ashoor H."/>
            <person name="Bougouffa S."/>
            <person name="Bajic V.B."/>
            <person name="Ryu T."/>
            <person name="Ravasi T."/>
            <person name="Bayer T."/>
            <person name="Micklem G."/>
            <person name="Kim H."/>
            <person name="Bhak J."/>
            <person name="Lajeunesse T.C."/>
            <person name="Voolstra C.R."/>
        </authorList>
    </citation>
    <scope>NUCLEOTIDE SEQUENCE [LARGE SCALE GENOMIC DNA]</scope>
    <source>
        <strain evidence="5 6">CCMP2467</strain>
    </source>
</reference>
<evidence type="ECO:0000313" key="6">
    <source>
        <dbReference type="Proteomes" id="UP000186817"/>
    </source>
</evidence>
<organism evidence="5 6">
    <name type="scientific">Symbiodinium microadriaticum</name>
    <name type="common">Dinoflagellate</name>
    <name type="synonym">Zooxanthella microadriatica</name>
    <dbReference type="NCBI Taxonomy" id="2951"/>
    <lineage>
        <taxon>Eukaryota</taxon>
        <taxon>Sar</taxon>
        <taxon>Alveolata</taxon>
        <taxon>Dinophyceae</taxon>
        <taxon>Suessiales</taxon>
        <taxon>Symbiodiniaceae</taxon>
        <taxon>Symbiodinium</taxon>
    </lineage>
</organism>
<dbReference type="OrthoDB" id="5972340at2759"/>
<dbReference type="GO" id="GO:0005829">
    <property type="term" value="C:cytosol"/>
    <property type="evidence" value="ECO:0007669"/>
    <property type="project" value="TreeGrafter"/>
</dbReference>
<feature type="transmembrane region" description="Helical" evidence="3">
    <location>
        <begin position="1110"/>
        <end position="1132"/>
    </location>
</feature>
<name>A0A1Q9EQQ7_SYMMI</name>
<keyword evidence="6" id="KW-1185">Reference proteome</keyword>
<feature type="transmembrane region" description="Helical" evidence="3">
    <location>
        <begin position="694"/>
        <end position="718"/>
    </location>
</feature>
<feature type="transmembrane region" description="Helical" evidence="3">
    <location>
        <begin position="255"/>
        <end position="276"/>
    </location>
</feature>
<feature type="compositionally biased region" description="Polar residues" evidence="2">
    <location>
        <begin position="887"/>
        <end position="898"/>
    </location>
</feature>
<feature type="region of interest" description="Disordered" evidence="2">
    <location>
        <begin position="878"/>
        <end position="928"/>
    </location>
</feature>
<keyword evidence="1" id="KW-0443">Lipid metabolism</keyword>
<sequence length="1226" mass="135349">MMELGASVTSHADIAGQASSVRRNTTLTSATSHPIEDTTLPRDHTKAAASEADALIWEAEFLKRRREHLQLHHPQELQEQRVPLGVAFSGGGVRAAAFHCGLLWAISSQGLLKDVLHLASVSGGAYTAASLATHLVKAMEKGPPHCQSLDAFYREVAAETILRMQSNINYLVRLGEGHKNSPDRAHCPRLLDIPLFIFTIVASACLSPALILVNTVWPLVLCIEHELAGTLRGAWCDPDHSNFSSGLFEWTRLRLVWGTGLLSVTGILLAILAQVGCCRPKPGRYWPHLLRRSLQQVLLRGAICYTIYLCVPWVLLEMQNLSWGTRGILPDISHGHGAEWVQFYCWRYATHSVATTPTCVDYETSNDQPWYFHGENSLYMNATWVAKQKIGSPTGVDPCGATGYTTPMFLAINGIVLAAGLVGLLFGLSLLRWYLTVAGPLWSAFFVAQVAQWQIFGPLTGQALIAPGLLRFTETDSSWVFHLCIFGAVLTLPVYDMLIKLMHSYYRRSLQLAYFCDGEDIDFTATAECPYCPHLLLGACVNDFRTPQEEKLLCDFTLSPLYLGCPRTGFFCTDSGMRLGYAMSVSAAAPDTFMLTKFDVLPIRFVLSVFSLRLGDFVRLEPDGKVAIKVGRTVRRLEEAAVHSSTGGHAEQHGQTAQYLAQRMLDRAIVALPFIGCHLLLVLGKQLGNAGDCFSYGVVLQIGLSGFVVVLVLSFFAFAPQMRWLMRSPLILQFQMMFMHRHQAARPPPYVYLSDGGLIECLGVLMLLRRRMPLILCSDACEDMSLTLRALRDTIELAREERLCSFFDMHDPRRDVHLAMEEWRKGHSSYLRLGIRYERLPGEEEPLEGELLYIRMRLAPGDAALERPILEKQELLQDAETPRGSAFSEQASPATASRPQWGPDSRPFLDETMGDSLEAPSSSPRSGYRRDMDGVCCEGSCCGLRRCGRKFPDFGTGNQFLQPKHFANLCFLGAEMSLPAVRHAAAKMREDVKSCGVSSVSSIAGLMAVPSLPISRHGRCMKPWLQCLAILLVLPSLSSAPPNFAGVTAPSLPPPRRALGGSRGLQTQILRGSQGGEKAKDPPSRWNKIRLWLTDAENRKRFASMGAAGVLSYGVVSNVNYIPLFAGAWYLVSARTHISPAHQWPVFLSTYATLYVFNNVLRPAKLVVVGFVTPRVNRCFDWVMTKFGIGKKLAVTLTYVILNLGAVLLMGLSVLGASVLAGVPIW</sequence>
<feature type="transmembrane region" description="Helical" evidence="3">
    <location>
        <begin position="668"/>
        <end position="688"/>
    </location>
</feature>
<feature type="domain" description="PNPLA" evidence="4">
    <location>
        <begin position="87"/>
        <end position="134"/>
    </location>
</feature>
<dbReference type="Proteomes" id="UP000186817">
    <property type="component" value="Unassembled WGS sequence"/>
</dbReference>
<feature type="transmembrane region" description="Helical" evidence="3">
    <location>
        <begin position="433"/>
        <end position="451"/>
    </location>
</feature>
<keyword evidence="3" id="KW-0472">Membrane</keyword>
<feature type="region of interest" description="Disordered" evidence="2">
    <location>
        <begin position="15"/>
        <end position="44"/>
    </location>
</feature>
<dbReference type="PANTHER" id="PTHR10728:SF40">
    <property type="entry name" value="PATATIN FAMILY PROTEIN"/>
    <property type="match status" value="1"/>
</dbReference>
<dbReference type="GO" id="GO:0046475">
    <property type="term" value="P:glycerophospholipid catabolic process"/>
    <property type="evidence" value="ECO:0007669"/>
    <property type="project" value="TreeGrafter"/>
</dbReference>
<dbReference type="GO" id="GO:0004623">
    <property type="term" value="F:phospholipase A2 activity"/>
    <property type="evidence" value="ECO:0007669"/>
    <property type="project" value="TreeGrafter"/>
</dbReference>
<protein>
    <recommendedName>
        <fullName evidence="4">PNPLA domain-containing protein</fullName>
    </recommendedName>
</protein>
<dbReference type="InterPro" id="IPR002641">
    <property type="entry name" value="PNPLA_dom"/>
</dbReference>
<comment type="caution">
    <text evidence="5">The sequence shown here is derived from an EMBL/GenBank/DDBJ whole genome shotgun (WGS) entry which is preliminary data.</text>
</comment>
<evidence type="ECO:0000256" key="3">
    <source>
        <dbReference type="SAM" id="Phobius"/>
    </source>
</evidence>
<dbReference type="SUPFAM" id="SSF52151">
    <property type="entry name" value="FabD/lysophospholipase-like"/>
    <property type="match status" value="1"/>
</dbReference>
<dbReference type="AlphaFoldDB" id="A0A1Q9EQQ7"/>
<dbReference type="InterPro" id="IPR016035">
    <property type="entry name" value="Acyl_Trfase/lysoPLipase"/>
</dbReference>
<feature type="compositionally biased region" description="Polar residues" evidence="2">
    <location>
        <begin position="17"/>
        <end position="32"/>
    </location>
</feature>
<dbReference type="Gene3D" id="3.40.1090.10">
    <property type="entry name" value="Cytosolic phospholipase A2 catalytic domain"/>
    <property type="match status" value="1"/>
</dbReference>
<accession>A0A1Q9EQQ7</accession>
<feature type="compositionally biased region" description="Basic and acidic residues" evidence="2">
    <location>
        <begin position="34"/>
        <end position="44"/>
    </location>
</feature>
<feature type="transmembrane region" description="Helical" evidence="3">
    <location>
        <begin position="297"/>
        <end position="316"/>
    </location>
</feature>
<evidence type="ECO:0000313" key="5">
    <source>
        <dbReference type="EMBL" id="OLQ09776.1"/>
    </source>
</evidence>
<evidence type="ECO:0000256" key="2">
    <source>
        <dbReference type="SAM" id="MobiDB-lite"/>
    </source>
</evidence>
<dbReference type="OMA" id="CESCHAL"/>
<keyword evidence="3" id="KW-0812">Transmembrane</keyword>
<keyword evidence="3" id="KW-1133">Transmembrane helix</keyword>
<feature type="transmembrane region" description="Helical" evidence="3">
    <location>
        <begin position="193"/>
        <end position="217"/>
    </location>
</feature>
<feature type="transmembrane region" description="Helical" evidence="3">
    <location>
        <begin position="1193"/>
        <end position="1221"/>
    </location>
</feature>
<feature type="transmembrane region" description="Helical" evidence="3">
    <location>
        <begin position="479"/>
        <end position="499"/>
    </location>
</feature>
<gene>
    <name evidence="5" type="ORF">AK812_SmicGene6576</name>
</gene>
<evidence type="ECO:0000259" key="4">
    <source>
        <dbReference type="Pfam" id="PF01734"/>
    </source>
</evidence>
<proteinExistence type="predicted"/>
<evidence type="ECO:0000256" key="1">
    <source>
        <dbReference type="ARBA" id="ARBA00023098"/>
    </source>
</evidence>
<feature type="transmembrane region" description="Helical" evidence="3">
    <location>
        <begin position="1152"/>
        <end position="1172"/>
    </location>
</feature>
<dbReference type="PANTHER" id="PTHR10728">
    <property type="entry name" value="CYTOSOLIC PHOSPHOLIPASE A2"/>
    <property type="match status" value="1"/>
</dbReference>
<dbReference type="EMBL" id="LSRX01000090">
    <property type="protein sequence ID" value="OLQ09776.1"/>
    <property type="molecule type" value="Genomic_DNA"/>
</dbReference>